<name>X1I4J3_9ZZZZ</name>
<feature type="non-terminal residue" evidence="1">
    <location>
        <position position="1"/>
    </location>
</feature>
<reference evidence="1" key="1">
    <citation type="journal article" date="2014" name="Front. Microbiol.">
        <title>High frequency of phylogenetically diverse reductive dehalogenase-homologous genes in deep subseafloor sedimentary metagenomes.</title>
        <authorList>
            <person name="Kawai M."/>
            <person name="Futagami T."/>
            <person name="Toyoda A."/>
            <person name="Takaki Y."/>
            <person name="Nishi S."/>
            <person name="Hori S."/>
            <person name="Arai W."/>
            <person name="Tsubouchi T."/>
            <person name="Morono Y."/>
            <person name="Uchiyama I."/>
            <person name="Ito T."/>
            <person name="Fujiyama A."/>
            <person name="Inagaki F."/>
            <person name="Takami H."/>
        </authorList>
    </citation>
    <scope>NUCLEOTIDE SEQUENCE</scope>
    <source>
        <strain evidence="1">Expedition CK06-06</strain>
    </source>
</reference>
<sequence length="190" mass="22290">TIADIIGEINDVLDDLSRAGRWPDLYRSNVEEDRTALSDGDSEVSFPTGLRVLDKIVINDGTRDGKPLKDITFQKLLEYRRREYSSEPRRYARRGRKWYPDPIPDGDYTAKYWFWRYHPEADATKMGDDDDILFGDDLNRVIKYGVCAEVAKTHKMADYIALWESRYEVEKRKILPEEDRNIELAKYSDL</sequence>
<protein>
    <submittedName>
        <fullName evidence="1">Uncharacterized protein</fullName>
    </submittedName>
</protein>
<gene>
    <name evidence="1" type="ORF">S03H2_27867</name>
</gene>
<evidence type="ECO:0000313" key="1">
    <source>
        <dbReference type="EMBL" id="GAH52453.1"/>
    </source>
</evidence>
<comment type="caution">
    <text evidence="1">The sequence shown here is derived from an EMBL/GenBank/DDBJ whole genome shotgun (WGS) entry which is preliminary data.</text>
</comment>
<accession>X1I4J3</accession>
<dbReference type="AlphaFoldDB" id="X1I4J3"/>
<organism evidence="1">
    <name type="scientific">marine sediment metagenome</name>
    <dbReference type="NCBI Taxonomy" id="412755"/>
    <lineage>
        <taxon>unclassified sequences</taxon>
        <taxon>metagenomes</taxon>
        <taxon>ecological metagenomes</taxon>
    </lineage>
</organism>
<dbReference type="EMBL" id="BARU01016778">
    <property type="protein sequence ID" value="GAH52453.1"/>
    <property type="molecule type" value="Genomic_DNA"/>
</dbReference>
<proteinExistence type="predicted"/>